<name>V5F7R9_PHOLE</name>
<dbReference type="RefSeq" id="WP_023934208.1">
    <property type="nucleotide sequence ID" value="NZ_DF196820.1"/>
</dbReference>
<dbReference type="EMBL" id="DF196820">
    <property type="protein sequence ID" value="GAD31374.1"/>
    <property type="molecule type" value="Genomic_DNA"/>
</dbReference>
<gene>
    <name evidence="1" type="ORF">PLEI_3032</name>
</gene>
<proteinExistence type="predicted"/>
<dbReference type="Proteomes" id="UP000030675">
    <property type="component" value="Unassembled WGS sequence"/>
</dbReference>
<evidence type="ECO:0000313" key="2">
    <source>
        <dbReference type="Proteomes" id="UP000030675"/>
    </source>
</evidence>
<reference evidence="2" key="1">
    <citation type="submission" date="2012-12" db="EMBL/GenBank/DDBJ databases">
        <title>Genome Sequence of Photobacterium leiognathi lrivu.4.1.</title>
        <authorList>
            <person name="Urbanczyk H."/>
            <person name="Ogura Y."/>
            <person name="Hayashi T."/>
            <person name="Dunlap P.V."/>
        </authorList>
    </citation>
    <scope>NUCLEOTIDE SEQUENCE [LARGE SCALE GENOMIC DNA]</scope>
    <source>
        <strain evidence="2">lrivu.4.1</strain>
    </source>
</reference>
<evidence type="ECO:0000313" key="1">
    <source>
        <dbReference type="EMBL" id="GAD31374.1"/>
    </source>
</evidence>
<dbReference type="HOGENOM" id="CLU_1915096_0_0_6"/>
<accession>V5F7R9</accession>
<sequence>MIKIYDRMIKTKGDLLVISNGHSLANYRILNELESENEVSKLLILLANNPLCVRCFRYGFFEERTYQPLGRTLDTISEWHDQPYFTGNFANLSHVFTFIVKKNSRFEKRLRKAIQDNLNSDQFKQLIILTLI</sequence>
<protein>
    <submittedName>
        <fullName evidence="1">Uncharacterized protein</fullName>
    </submittedName>
</protein>
<organism evidence="1 2">
    <name type="scientific">Photobacterium leiognathi lrivu.4.1</name>
    <dbReference type="NCBI Taxonomy" id="1248232"/>
    <lineage>
        <taxon>Bacteria</taxon>
        <taxon>Pseudomonadati</taxon>
        <taxon>Pseudomonadota</taxon>
        <taxon>Gammaproteobacteria</taxon>
        <taxon>Vibrionales</taxon>
        <taxon>Vibrionaceae</taxon>
        <taxon>Photobacterium</taxon>
    </lineage>
</organism>
<dbReference type="AlphaFoldDB" id="V5F7R9"/>